<sequence>MNPKNFNLFLIFFSYLLTFTVLANAFNYKQKYAYGKPCKDCCKQPGSAGWKNDTRSASIEDAHTIPNTPTAELCCKKCLNDPKCIQWNFGKLPIQNNVDLSSVQCFIYYNNYPTDICQLVSKPKQVSAVNTVLYQGGIIRCGDEGCFVPDYS</sequence>
<organism evidence="2 3">
    <name type="scientific">Gigaspora rosea</name>
    <dbReference type="NCBI Taxonomy" id="44941"/>
    <lineage>
        <taxon>Eukaryota</taxon>
        <taxon>Fungi</taxon>
        <taxon>Fungi incertae sedis</taxon>
        <taxon>Mucoromycota</taxon>
        <taxon>Glomeromycotina</taxon>
        <taxon>Glomeromycetes</taxon>
        <taxon>Diversisporales</taxon>
        <taxon>Gigasporaceae</taxon>
        <taxon>Gigaspora</taxon>
    </lineage>
</organism>
<evidence type="ECO:0000256" key="1">
    <source>
        <dbReference type="SAM" id="SignalP"/>
    </source>
</evidence>
<keyword evidence="1" id="KW-0732">Signal</keyword>
<evidence type="ECO:0008006" key="4">
    <source>
        <dbReference type="Google" id="ProtNLM"/>
    </source>
</evidence>
<dbReference type="Proteomes" id="UP000266673">
    <property type="component" value="Unassembled WGS sequence"/>
</dbReference>
<evidence type="ECO:0000313" key="2">
    <source>
        <dbReference type="EMBL" id="RIB02484.1"/>
    </source>
</evidence>
<protein>
    <recommendedName>
        <fullName evidence="4">Apple domain-containing protein</fullName>
    </recommendedName>
</protein>
<reference evidence="2 3" key="1">
    <citation type="submission" date="2018-06" db="EMBL/GenBank/DDBJ databases">
        <title>Comparative genomics reveals the genomic features of Rhizophagus irregularis, R. cerebriforme, R. diaphanum and Gigaspora rosea, and their symbiotic lifestyle signature.</title>
        <authorList>
            <person name="Morin E."/>
            <person name="San Clemente H."/>
            <person name="Chen E.C.H."/>
            <person name="De La Providencia I."/>
            <person name="Hainaut M."/>
            <person name="Kuo A."/>
            <person name="Kohler A."/>
            <person name="Murat C."/>
            <person name="Tang N."/>
            <person name="Roy S."/>
            <person name="Loubradou J."/>
            <person name="Henrissat B."/>
            <person name="Grigoriev I.V."/>
            <person name="Corradi N."/>
            <person name="Roux C."/>
            <person name="Martin F.M."/>
        </authorList>
    </citation>
    <scope>NUCLEOTIDE SEQUENCE [LARGE SCALE GENOMIC DNA]</scope>
    <source>
        <strain evidence="2 3">DAOM 194757</strain>
    </source>
</reference>
<comment type="caution">
    <text evidence="2">The sequence shown here is derived from an EMBL/GenBank/DDBJ whole genome shotgun (WGS) entry which is preliminary data.</text>
</comment>
<dbReference type="AlphaFoldDB" id="A0A397TX31"/>
<feature type="signal peptide" evidence="1">
    <location>
        <begin position="1"/>
        <end position="25"/>
    </location>
</feature>
<dbReference type="EMBL" id="QKWP01002680">
    <property type="protein sequence ID" value="RIB02484.1"/>
    <property type="molecule type" value="Genomic_DNA"/>
</dbReference>
<dbReference type="OrthoDB" id="2336791at2759"/>
<accession>A0A397TX31</accession>
<keyword evidence="3" id="KW-1185">Reference proteome</keyword>
<gene>
    <name evidence="2" type="ORF">C2G38_2125175</name>
</gene>
<proteinExistence type="predicted"/>
<feature type="chain" id="PRO_5017477472" description="Apple domain-containing protein" evidence="1">
    <location>
        <begin position="26"/>
        <end position="152"/>
    </location>
</feature>
<name>A0A397TX31_9GLOM</name>
<evidence type="ECO:0000313" key="3">
    <source>
        <dbReference type="Proteomes" id="UP000266673"/>
    </source>
</evidence>